<reference evidence="1" key="1">
    <citation type="submission" date="2021-10" db="EMBL/GenBank/DDBJ databases">
        <authorList>
            <person name="Dean J.D."/>
            <person name="Kim M.K."/>
            <person name="Newey C.N."/>
            <person name="Stoker T.S."/>
            <person name="Thompson D.W."/>
            <person name="Grose J.H."/>
        </authorList>
    </citation>
    <scope>NUCLEOTIDE SEQUENCE</scope>
    <source>
        <strain evidence="1">BT178</strain>
    </source>
</reference>
<gene>
    <name evidence="1" type="ORF">LGH74_12195</name>
</gene>
<sequence>MNNYRILPRIITLLTLIYVLASATYKGIELESKSFINKKVELKIPKGFEVMKEEMMKMKYPSERRPTLVYTNETGGINVALNLTKNKASQDLISPHKDNFVKVFKNIYPSAEWKSSGIKSINGRKVGYLELVTPAIDTKIYNLMFFTDLDGQLLLCTFNCTEKSIKEWQPVAQEIMGSLKVK</sequence>
<comment type="caution">
    <text evidence="1">The sequence shown here is derived from an EMBL/GenBank/DDBJ whole genome shotgun (WGS) entry which is preliminary data.</text>
</comment>
<dbReference type="Proteomes" id="UP001165296">
    <property type="component" value="Unassembled WGS sequence"/>
</dbReference>
<evidence type="ECO:0008006" key="3">
    <source>
        <dbReference type="Google" id="ProtNLM"/>
    </source>
</evidence>
<organism evidence="1 2">
    <name type="scientific">Hymenobacter lucidus</name>
    <dbReference type="NCBI Taxonomy" id="2880930"/>
    <lineage>
        <taxon>Bacteria</taxon>
        <taxon>Pseudomonadati</taxon>
        <taxon>Bacteroidota</taxon>
        <taxon>Cytophagia</taxon>
        <taxon>Cytophagales</taxon>
        <taxon>Hymenobacteraceae</taxon>
        <taxon>Hymenobacter</taxon>
    </lineage>
</organism>
<protein>
    <recommendedName>
        <fullName evidence="3">DUF1795 domain-containing protein</fullName>
    </recommendedName>
</protein>
<dbReference type="RefSeq" id="WP_226176056.1">
    <property type="nucleotide sequence ID" value="NZ_JAJADR010000003.1"/>
</dbReference>
<keyword evidence="2" id="KW-1185">Reference proteome</keyword>
<evidence type="ECO:0000313" key="2">
    <source>
        <dbReference type="Proteomes" id="UP001165296"/>
    </source>
</evidence>
<evidence type="ECO:0000313" key="1">
    <source>
        <dbReference type="EMBL" id="MCB2408740.1"/>
    </source>
</evidence>
<accession>A0ABS8ARC3</accession>
<name>A0ABS8ARC3_9BACT</name>
<dbReference type="EMBL" id="JAJADR010000003">
    <property type="protein sequence ID" value="MCB2408740.1"/>
    <property type="molecule type" value="Genomic_DNA"/>
</dbReference>
<proteinExistence type="predicted"/>